<keyword evidence="4" id="KW-0255">Endonuclease</keyword>
<dbReference type="Proteomes" id="UP000198836">
    <property type="component" value="Unassembled WGS sequence"/>
</dbReference>
<dbReference type="RefSeq" id="WP_090978930.1">
    <property type="nucleotide sequence ID" value="NZ_FOJM01000001.1"/>
</dbReference>
<evidence type="ECO:0000256" key="3">
    <source>
        <dbReference type="ARBA" id="ARBA00022722"/>
    </source>
</evidence>
<evidence type="ECO:0000256" key="6">
    <source>
        <dbReference type="ARBA" id="ARBA00030388"/>
    </source>
</evidence>
<evidence type="ECO:0000256" key="4">
    <source>
        <dbReference type="ARBA" id="ARBA00022759"/>
    </source>
</evidence>
<evidence type="ECO:0000256" key="1">
    <source>
        <dbReference type="ARBA" id="ARBA00008172"/>
    </source>
</evidence>
<dbReference type="GO" id="GO:0016787">
    <property type="term" value="F:hydrolase activity"/>
    <property type="evidence" value="ECO:0007669"/>
    <property type="project" value="UniProtKB-KW"/>
</dbReference>
<comment type="similarity">
    <text evidence="1">Belongs to the YoeB family.</text>
</comment>
<dbReference type="GO" id="GO:0045892">
    <property type="term" value="P:negative regulation of DNA-templated transcription"/>
    <property type="evidence" value="ECO:0007669"/>
    <property type="project" value="TreeGrafter"/>
</dbReference>
<dbReference type="GO" id="GO:0004519">
    <property type="term" value="F:endonuclease activity"/>
    <property type="evidence" value="ECO:0007669"/>
    <property type="project" value="UniProtKB-KW"/>
</dbReference>
<evidence type="ECO:0000313" key="8">
    <source>
        <dbReference type="Proteomes" id="UP000198836"/>
    </source>
</evidence>
<sequence>MGKYFIEVEKQAKKDLEIQYKSGDKASIRRINQIFIELSEHPEIGIGKPERLKFDLSGFWSRQINRKDRLIYKIEENIVTVTIISALGHYSDK</sequence>
<keyword evidence="8" id="KW-1185">Reference proteome</keyword>
<dbReference type="Pfam" id="PF06769">
    <property type="entry name" value="YoeB_toxin"/>
    <property type="match status" value="1"/>
</dbReference>
<dbReference type="InterPro" id="IPR035093">
    <property type="entry name" value="RelE/ParE_toxin_dom_sf"/>
</dbReference>
<name>A0A1I0SEA9_9SPHI</name>
<dbReference type="NCBIfam" id="TIGR02116">
    <property type="entry name" value="toxin_Txe_YoeB"/>
    <property type="match status" value="1"/>
</dbReference>
<proteinExistence type="inferred from homology"/>
<accession>A0A1I0SEA9</accession>
<evidence type="ECO:0000256" key="2">
    <source>
        <dbReference type="ARBA" id="ARBA00022649"/>
    </source>
</evidence>
<dbReference type="GO" id="GO:0006401">
    <property type="term" value="P:RNA catabolic process"/>
    <property type="evidence" value="ECO:0007669"/>
    <property type="project" value="InterPro"/>
</dbReference>
<dbReference type="AlphaFoldDB" id="A0A1I0SEA9"/>
<organism evidence="7 8">
    <name type="scientific">Pedobacter suwonensis</name>
    <dbReference type="NCBI Taxonomy" id="332999"/>
    <lineage>
        <taxon>Bacteria</taxon>
        <taxon>Pseudomonadati</taxon>
        <taxon>Bacteroidota</taxon>
        <taxon>Sphingobacteriia</taxon>
        <taxon>Sphingobacteriales</taxon>
        <taxon>Sphingobacteriaceae</taxon>
        <taxon>Pedobacter</taxon>
    </lineage>
</organism>
<dbReference type="EMBL" id="FOJM01000001">
    <property type="protein sequence ID" value="SFA37848.1"/>
    <property type="molecule type" value="Genomic_DNA"/>
</dbReference>
<dbReference type="InterPro" id="IPR009614">
    <property type="entry name" value="YoeB_toxin"/>
</dbReference>
<dbReference type="PANTHER" id="PTHR38039">
    <property type="entry name" value="TOXIN YOEB"/>
    <property type="match status" value="1"/>
</dbReference>
<keyword evidence="2" id="KW-1277">Toxin-antitoxin system</keyword>
<dbReference type="SUPFAM" id="SSF143011">
    <property type="entry name" value="RelE-like"/>
    <property type="match status" value="1"/>
</dbReference>
<evidence type="ECO:0000256" key="5">
    <source>
        <dbReference type="ARBA" id="ARBA00022801"/>
    </source>
</evidence>
<dbReference type="PANTHER" id="PTHR38039:SF1">
    <property type="entry name" value="TOXIN YOEB"/>
    <property type="match status" value="1"/>
</dbReference>
<evidence type="ECO:0000313" key="7">
    <source>
        <dbReference type="EMBL" id="SFA37848.1"/>
    </source>
</evidence>
<keyword evidence="3" id="KW-0540">Nuclease</keyword>
<dbReference type="OrthoDB" id="9801102at2"/>
<dbReference type="Gene3D" id="3.30.2310.20">
    <property type="entry name" value="RelE-like"/>
    <property type="match status" value="1"/>
</dbReference>
<reference evidence="8" key="1">
    <citation type="submission" date="2016-10" db="EMBL/GenBank/DDBJ databases">
        <authorList>
            <person name="Varghese N."/>
            <person name="Submissions S."/>
        </authorList>
    </citation>
    <scope>NUCLEOTIDE SEQUENCE [LARGE SCALE GENOMIC DNA]</scope>
    <source>
        <strain evidence="8">DSM 18130</strain>
    </source>
</reference>
<gene>
    <name evidence="7" type="ORF">SAMN04488511_10140</name>
</gene>
<protein>
    <recommendedName>
        <fullName evidence="6">Putative mRNA interferase YoeB</fullName>
    </recommendedName>
</protein>
<dbReference type="STRING" id="332999.SAMN04488511_10140"/>
<keyword evidence="5" id="KW-0378">Hydrolase</keyword>